<dbReference type="InterPro" id="IPR051165">
    <property type="entry name" value="Multifunctional_ANK_Repeat"/>
</dbReference>
<feature type="repeat" description="ANK" evidence="6">
    <location>
        <begin position="1445"/>
        <end position="1477"/>
    </location>
</feature>
<dbReference type="Proteomes" id="UP000653565">
    <property type="component" value="Unassembled WGS sequence"/>
</dbReference>
<reference evidence="8" key="1">
    <citation type="journal article" date="2020" name="bioRxiv">
        <title>Genomic and phenotypic heterogeneity of clinical isolates of the human pathogens Aspergillus fumigatus, Aspergillus lentulus and Aspergillus fumigatiaffinis.</title>
        <authorList>
            <person name="dos Santos R.A.C."/>
            <person name="Steenwyk J.L."/>
            <person name="Rivero-Menendez O."/>
            <person name="Mead M.E."/>
            <person name="Silva L.P."/>
            <person name="Bastos R.W."/>
            <person name="Alastruey-Izquierdo A."/>
            <person name="Goldman G.H."/>
            <person name="Rokas A."/>
        </authorList>
    </citation>
    <scope>NUCLEOTIDE SEQUENCE</scope>
    <source>
        <strain evidence="8">CNM-CM6805</strain>
    </source>
</reference>
<feature type="repeat" description="ANK" evidence="6">
    <location>
        <begin position="982"/>
        <end position="1014"/>
    </location>
</feature>
<feature type="repeat" description="ANK" evidence="6">
    <location>
        <begin position="1544"/>
        <end position="1576"/>
    </location>
</feature>
<reference evidence="8" key="2">
    <citation type="submission" date="2020-04" db="EMBL/GenBank/DDBJ databases">
        <authorList>
            <person name="Santos R.A.C."/>
            <person name="Steenwyk J.L."/>
            <person name="Rivero-Menendez O."/>
            <person name="Mead M.E."/>
            <person name="Silva L.P."/>
            <person name="Bastos R.W."/>
            <person name="Alastruey-Izquierdo A."/>
            <person name="Goldman G.H."/>
            <person name="Rokas A."/>
        </authorList>
    </citation>
    <scope>NUCLEOTIDE SEQUENCE</scope>
    <source>
        <strain evidence="8">CNM-CM6805</strain>
    </source>
</reference>
<comment type="caution">
    <text evidence="8">The sequence shown here is derived from an EMBL/GenBank/DDBJ whole genome shotgun (WGS) entry which is preliminary data.</text>
</comment>
<feature type="repeat" description="ANK" evidence="6">
    <location>
        <begin position="1412"/>
        <end position="1444"/>
    </location>
</feature>
<gene>
    <name evidence="8" type="ORF">CNMCM6805_009611</name>
</gene>
<organism evidence="8 9">
    <name type="scientific">Aspergillus fumigatiaffinis</name>
    <dbReference type="NCBI Taxonomy" id="340414"/>
    <lineage>
        <taxon>Eukaryota</taxon>
        <taxon>Fungi</taxon>
        <taxon>Dikarya</taxon>
        <taxon>Ascomycota</taxon>
        <taxon>Pezizomycotina</taxon>
        <taxon>Eurotiomycetes</taxon>
        <taxon>Eurotiomycetidae</taxon>
        <taxon>Eurotiales</taxon>
        <taxon>Aspergillaceae</taxon>
        <taxon>Aspergillus</taxon>
        <taxon>Aspergillus subgen. Fumigati</taxon>
    </lineage>
</organism>
<dbReference type="EMBL" id="JAAAPX010000085">
    <property type="protein sequence ID" value="KAF4232803.1"/>
    <property type="molecule type" value="Genomic_DNA"/>
</dbReference>
<feature type="domain" description="ZZ-type" evidence="7">
    <location>
        <begin position="1773"/>
        <end position="1799"/>
    </location>
</feature>
<dbReference type="InterPro" id="IPR002110">
    <property type="entry name" value="Ankyrin_rpt"/>
</dbReference>
<proteinExistence type="predicted"/>
<evidence type="ECO:0000256" key="1">
    <source>
        <dbReference type="ARBA" id="ARBA00022723"/>
    </source>
</evidence>
<evidence type="ECO:0000256" key="3">
    <source>
        <dbReference type="ARBA" id="ARBA00022771"/>
    </source>
</evidence>
<evidence type="ECO:0000256" key="5">
    <source>
        <dbReference type="ARBA" id="ARBA00023043"/>
    </source>
</evidence>
<feature type="repeat" description="ANK" evidence="6">
    <location>
        <begin position="1382"/>
        <end position="1411"/>
    </location>
</feature>
<dbReference type="Pfam" id="PF12796">
    <property type="entry name" value="Ank_2"/>
    <property type="match status" value="7"/>
</dbReference>
<sequence length="1851" mass="204997">MSVDNNAQHSGISAERKPYIVCFVGLDKDFETLLIDLIPDAQVLSFVAPALSVTEIEDAAVDLLDYLYDNYPLVNKENEWNSIALVTQGVTGFIVKQAMNLASTDKKYQGLAFLVSDLIFIETPHRIGNGSTWQAALEVVLDSDSQPLQDKFLRQVEATCASFLCTAKKYCIVNILAPSSSLVVGNFDRRILDYWLETTIVMTGPLTTSDIRERIEDLERLRQILAPPHMTQLDLKFPVRDYLARLTDLSWSWRRVGDYGHWENKEFTMHGHLNHTRLDCISLFIQLIGPAGCGKKTLLRHLAFTRNRSPQTTTMLLVKDDFNTLKDLQLDVLKSFICQVLWQRPFLFTTLETYLDTFTDAERWTESSLWSILRFLCQARWLGRLSLYIADISDWLLPLRPLLRFLQSASAVQLSIITTSREANLTELPPETVVIDVLADCDWDNGIATIIYELLSEQPWLGDPSIQDKIQKHLQQCRGDYLTAYIYLKQVSRVTVIPTQAAIEQSLDQLSPDREQIYHNCISSVIDGGIELSRWCSQALSWILSACRPLTVPELSVAVAISHAAPCSSMAEVEKHITVGMWEVLSRHLGLFLRREGQVVLLIHETARDALLSFEKDGFALLDHSNLAQLCLEYLSLVLPSQSDSMLDTKGGAFLAYAVNYWPEHSLLADKVLQRDLVAEKKTSLDHRIHSFLSSPSLRDKWYQLFRKRAISQPAPTLLEIASELGLTSVVEKILVDKDRLEVQDHELQRSLQLATANGCQNITSLLLCRNAVLSPSLPVASVHNRLMILEQLLHYTSKCKIQPRTEYVTQALQAASRSGSLEALDMLMKYVKMTMPDFDLVSNIPLEEAADRQHAEIMAFLLKELEEIMHLSRDDPRVMSGALEQKARGALHAACKRGDEGLVHRLLHWGIAPTVQGLEIAVESGHPMIVKTFLAELSPRQDDTSWLHNSCALIKAAETGRLDIVELLVAAGSPINLVLGDSETALHKAVRNGHKEIAEYLVMHGAERYLPKNDDLTPAQLATQSGYLLIFKAVQELPQPANFNSYIRLAAENGHILMIRYLLRLDHQPINGSDELLTVALATAASKGYLAVVRELCQAKVDVNCRTGEISALHKAGSQGHHQIVEYLLSQGADANASNQIRQTPLHESVKYPLVVKLLIANGSDVEATDLDDRTPLHLAVIAKGDSSETSGLEESIQLLLDAGADVTITDEGGNTALHLAAKHSFLWAANALLSHQAKLSPNLDGQTALHIAAERGNLSILSLLLEKNASMINTADGQGKIPLLCASESGSMECIKVLAAHGSDIDRQSDSGNTPLNVAAVSGNLEIVRFLLQNNADAEIANKRQETPLISTSWGNHVEVAKALLEHGAKMETVNYTCCSPLNLAAKRSHLTLARLLLDHGADTESIDNYRRTPLYSAVQYGSLAIATVLLDHGANVEAADSSGLTPLTLACHRGILDIVTLLLNHGASIEAADDEGWRPLASAVAPGHYDVVRFLIERGANIEAANSYGWRPLGLAAHHGWSNIVQLLLDRKADPDAANSGTWTALESAADQGHYDVARLLVSRGADIEAPDGRALYNAMFHDHFDVCRYLIEQGTNVNAQTSLGETALHVAVRKEQTDIIRLLIEHGADLSATDEFGFTALHVAIRFCAAESAAILLESTASMTCTDLSGRTPIDWLPMQKADGFFKQIPALKGFQPTSQNDRESKTRESLIGIINELEKPDVDQGDLLYRARYLSSQLGDMSCAIRCFVQTATFNSKEKSFELLGFYCDICENEMKHHGYFCTSCPDIDICDGCMEKHKKEPSLRECIGHDYQEFRVPRPDSDNIPDSQSTLKALVEDMRAKYGKA</sequence>
<feature type="repeat" description="ANK" evidence="6">
    <location>
        <begin position="1173"/>
        <end position="1213"/>
    </location>
</feature>
<dbReference type="PROSITE" id="PS01357">
    <property type="entry name" value="ZF_ZZ_1"/>
    <property type="match status" value="1"/>
</dbReference>
<dbReference type="PRINTS" id="PR01415">
    <property type="entry name" value="ANKYRIN"/>
</dbReference>
<dbReference type="Gene3D" id="1.25.40.20">
    <property type="entry name" value="Ankyrin repeat-containing domain"/>
    <property type="match status" value="8"/>
</dbReference>
<feature type="repeat" description="ANK" evidence="6">
    <location>
        <begin position="1346"/>
        <end position="1378"/>
    </location>
</feature>
<protein>
    <recommendedName>
        <fullName evidence="7">ZZ-type domain-containing protein</fullName>
    </recommendedName>
</protein>
<feature type="repeat" description="ANK" evidence="6">
    <location>
        <begin position="1478"/>
        <end position="1510"/>
    </location>
</feature>
<dbReference type="SMART" id="SM00248">
    <property type="entry name" value="ANK"/>
    <property type="match status" value="24"/>
</dbReference>
<dbReference type="InterPro" id="IPR043145">
    <property type="entry name" value="Znf_ZZ_sf"/>
</dbReference>
<dbReference type="SUPFAM" id="SSF57850">
    <property type="entry name" value="RING/U-box"/>
    <property type="match status" value="1"/>
</dbReference>
<dbReference type="GO" id="GO:0008270">
    <property type="term" value="F:zinc ion binding"/>
    <property type="evidence" value="ECO:0007669"/>
    <property type="project" value="UniProtKB-KW"/>
</dbReference>
<keyword evidence="3" id="KW-0863">Zinc-finger</keyword>
<evidence type="ECO:0000256" key="4">
    <source>
        <dbReference type="ARBA" id="ARBA00022833"/>
    </source>
</evidence>
<keyword evidence="2" id="KW-0677">Repeat</keyword>
<feature type="repeat" description="ANK" evidence="6">
    <location>
        <begin position="1511"/>
        <end position="1543"/>
    </location>
</feature>
<dbReference type="PROSITE" id="PS50297">
    <property type="entry name" value="ANK_REP_REGION"/>
    <property type="match status" value="13"/>
</dbReference>
<feature type="repeat" description="ANK" evidence="6">
    <location>
        <begin position="1313"/>
        <end position="1345"/>
    </location>
</feature>
<feature type="repeat" description="ANK" evidence="6">
    <location>
        <begin position="1109"/>
        <end position="1141"/>
    </location>
</feature>
<feature type="repeat" description="ANK" evidence="6">
    <location>
        <begin position="1607"/>
        <end position="1639"/>
    </location>
</feature>
<dbReference type="PANTHER" id="PTHR24123:SF33">
    <property type="entry name" value="PROTEIN HOS4"/>
    <property type="match status" value="1"/>
</dbReference>
<dbReference type="PANTHER" id="PTHR24123">
    <property type="entry name" value="ANKYRIN REPEAT-CONTAINING"/>
    <property type="match status" value="1"/>
</dbReference>
<dbReference type="InterPro" id="IPR000433">
    <property type="entry name" value="Znf_ZZ"/>
</dbReference>
<evidence type="ECO:0000256" key="2">
    <source>
        <dbReference type="ARBA" id="ARBA00022737"/>
    </source>
</evidence>
<feature type="repeat" description="ANK" evidence="6">
    <location>
        <begin position="1246"/>
        <end position="1278"/>
    </location>
</feature>
<evidence type="ECO:0000313" key="9">
    <source>
        <dbReference type="Proteomes" id="UP000653565"/>
    </source>
</evidence>
<evidence type="ECO:0000259" key="7">
    <source>
        <dbReference type="PROSITE" id="PS01357"/>
    </source>
</evidence>
<dbReference type="Gene3D" id="3.30.60.90">
    <property type="match status" value="1"/>
</dbReference>
<keyword evidence="4" id="KW-0862">Zinc</keyword>
<keyword evidence="9" id="KW-1185">Reference proteome</keyword>
<keyword evidence="5 6" id="KW-0040">ANK repeat</keyword>
<dbReference type="SUPFAM" id="SSF48403">
    <property type="entry name" value="Ankyrin repeat"/>
    <property type="match status" value="3"/>
</dbReference>
<feature type="repeat" description="ANK" evidence="6">
    <location>
        <begin position="1280"/>
        <end position="1312"/>
    </location>
</feature>
<keyword evidence="1" id="KW-0479">Metal-binding</keyword>
<evidence type="ECO:0000256" key="6">
    <source>
        <dbReference type="PROSITE-ProRule" id="PRU00023"/>
    </source>
</evidence>
<dbReference type="PROSITE" id="PS50088">
    <property type="entry name" value="ANK_REPEAT"/>
    <property type="match status" value="14"/>
</dbReference>
<dbReference type="InterPro" id="IPR036770">
    <property type="entry name" value="Ankyrin_rpt-contain_sf"/>
</dbReference>
<accession>A0A8H4H0H3</accession>
<evidence type="ECO:0000313" key="8">
    <source>
        <dbReference type="EMBL" id="KAF4232803.1"/>
    </source>
</evidence>
<name>A0A8H4H0H3_9EURO</name>
<dbReference type="Pfam" id="PF00569">
    <property type="entry name" value="ZZ"/>
    <property type="match status" value="1"/>
</dbReference>
<dbReference type="Pfam" id="PF13637">
    <property type="entry name" value="Ank_4"/>
    <property type="match status" value="1"/>
</dbReference>